<sequence length="206" mass="23924">MYIPEIYRNTNLEDIADFIHENGFGIIVNHTGEKLWATHIPLELTKNEAGKDVLIGHVSRGNLQWKNLENDNEVLVIFHGPHTYVSSSWYDHENVPTWNYIAVHVYGKMRLLDNEELWQALKRLIDKYEKTSEKPIKMEELSSKMVKTEMRGIKGIEIEIESVDAAFKLSQNRDAKNHSVVREKLNDRGDDHSAKIAEEMKKHFKG</sequence>
<gene>
    <name evidence="1" type="ORF">GWK08_01110</name>
</gene>
<dbReference type="PIRSF" id="PIRSF010372">
    <property type="entry name" value="PaiB"/>
    <property type="match status" value="1"/>
</dbReference>
<dbReference type="AlphaFoldDB" id="A0A6P0UG84"/>
<accession>A0A6P0UG84</accession>
<dbReference type="EMBL" id="JAABOO010000001">
    <property type="protein sequence ID" value="NER12027.1"/>
    <property type="molecule type" value="Genomic_DNA"/>
</dbReference>
<dbReference type="PANTHER" id="PTHR35802">
    <property type="entry name" value="PROTEASE SYNTHASE AND SPORULATION PROTEIN PAI 2"/>
    <property type="match status" value="1"/>
</dbReference>
<dbReference type="SUPFAM" id="SSF50475">
    <property type="entry name" value="FMN-binding split barrel"/>
    <property type="match status" value="1"/>
</dbReference>
<protein>
    <submittedName>
        <fullName evidence="1">FMN-binding negative transcriptional regulator</fullName>
    </submittedName>
</protein>
<organism evidence="1 2">
    <name type="scientific">Leptobacterium flavescens</name>
    <dbReference type="NCBI Taxonomy" id="472055"/>
    <lineage>
        <taxon>Bacteria</taxon>
        <taxon>Pseudomonadati</taxon>
        <taxon>Bacteroidota</taxon>
        <taxon>Flavobacteriia</taxon>
        <taxon>Flavobacteriales</taxon>
        <taxon>Flavobacteriaceae</taxon>
        <taxon>Leptobacterium</taxon>
    </lineage>
</organism>
<dbReference type="PANTHER" id="PTHR35802:SF1">
    <property type="entry name" value="PROTEASE SYNTHASE AND SPORULATION PROTEIN PAI 2"/>
    <property type="match status" value="1"/>
</dbReference>
<dbReference type="Pfam" id="PF04299">
    <property type="entry name" value="FMN_bind_2"/>
    <property type="match status" value="1"/>
</dbReference>
<dbReference type="Proteomes" id="UP000468581">
    <property type="component" value="Unassembled WGS sequence"/>
</dbReference>
<name>A0A6P0UG84_9FLAO</name>
<dbReference type="Gene3D" id="2.30.110.10">
    <property type="entry name" value="Electron Transport, Fmn-binding Protein, Chain A"/>
    <property type="match status" value="1"/>
</dbReference>
<dbReference type="RefSeq" id="WP_163605066.1">
    <property type="nucleotide sequence ID" value="NZ_JAABOO010000001.1"/>
</dbReference>
<proteinExistence type="predicted"/>
<reference evidence="1 2" key="1">
    <citation type="submission" date="2020-01" db="EMBL/GenBank/DDBJ databases">
        <title>Leptobacterium flavescens.</title>
        <authorList>
            <person name="Wang G."/>
        </authorList>
    </citation>
    <scope>NUCLEOTIDE SEQUENCE [LARGE SCALE GENOMIC DNA]</scope>
    <source>
        <strain evidence="1 2">KCTC 22160</strain>
    </source>
</reference>
<dbReference type="InterPro" id="IPR007396">
    <property type="entry name" value="TR_PAI2-type"/>
</dbReference>
<dbReference type="InterPro" id="IPR012349">
    <property type="entry name" value="Split_barrel_FMN-bd"/>
</dbReference>
<evidence type="ECO:0000313" key="1">
    <source>
        <dbReference type="EMBL" id="NER12027.1"/>
    </source>
</evidence>
<keyword evidence="2" id="KW-1185">Reference proteome</keyword>
<evidence type="ECO:0000313" key="2">
    <source>
        <dbReference type="Proteomes" id="UP000468581"/>
    </source>
</evidence>
<comment type="caution">
    <text evidence="1">The sequence shown here is derived from an EMBL/GenBank/DDBJ whole genome shotgun (WGS) entry which is preliminary data.</text>
</comment>